<accession>A0A9Q9ENN5</accession>
<gene>
    <name evidence="1" type="ORF">Slin15195_G101080</name>
</gene>
<organism evidence="1 2">
    <name type="scientific">Septoria linicola</name>
    <dbReference type="NCBI Taxonomy" id="215465"/>
    <lineage>
        <taxon>Eukaryota</taxon>
        <taxon>Fungi</taxon>
        <taxon>Dikarya</taxon>
        <taxon>Ascomycota</taxon>
        <taxon>Pezizomycotina</taxon>
        <taxon>Dothideomycetes</taxon>
        <taxon>Dothideomycetidae</taxon>
        <taxon>Mycosphaerellales</taxon>
        <taxon>Mycosphaerellaceae</taxon>
        <taxon>Septoria</taxon>
    </lineage>
</organism>
<reference evidence="1" key="1">
    <citation type="submission" date="2022-06" db="EMBL/GenBank/DDBJ databases">
        <title>Complete genome sequences of two strains of the flax pathogen Septoria linicola.</title>
        <authorList>
            <person name="Lapalu N."/>
            <person name="Simon A."/>
            <person name="Demenou B."/>
            <person name="Paumier D."/>
            <person name="Guillot M.-P."/>
            <person name="Gout L."/>
            <person name="Valade R."/>
        </authorList>
    </citation>
    <scope>NUCLEOTIDE SEQUENCE</scope>
    <source>
        <strain evidence="1">SE15195</strain>
    </source>
</reference>
<keyword evidence="2" id="KW-1185">Reference proteome</keyword>
<dbReference type="Proteomes" id="UP001056384">
    <property type="component" value="Chromosome 9"/>
</dbReference>
<dbReference type="EMBL" id="CP099426">
    <property type="protein sequence ID" value="USW56789.1"/>
    <property type="molecule type" value="Genomic_DNA"/>
</dbReference>
<sequence>MRDYYPSPISDVSVKDNEPHETTAELIERISSTFVHIIDEHDFDFASPKAQEVMSHIMPDWVAQLQSFENGNRTLSLNEQRVIWRDRAKEHPETRYGIDCVFSEVREDARSATVFVSMWVSGIAEATLYNMNECYWRNVKGKWMWIGTKGIRANPLSSGGLG</sequence>
<evidence type="ECO:0000313" key="2">
    <source>
        <dbReference type="Proteomes" id="UP001056384"/>
    </source>
</evidence>
<dbReference type="AlphaFoldDB" id="A0A9Q9ENN5"/>
<protein>
    <submittedName>
        <fullName evidence="1">Uncharacterized protein</fullName>
    </submittedName>
</protein>
<evidence type="ECO:0000313" key="1">
    <source>
        <dbReference type="EMBL" id="USW56789.1"/>
    </source>
</evidence>
<name>A0A9Q9ENN5_9PEZI</name>
<proteinExistence type="predicted"/>
<dbReference type="OrthoDB" id="3899120at2759"/>